<evidence type="ECO:0000313" key="2">
    <source>
        <dbReference type="Proteomes" id="UP000646523"/>
    </source>
</evidence>
<protein>
    <submittedName>
        <fullName evidence="1">Uncharacterized protein</fullName>
    </submittedName>
</protein>
<sequence length="108" mass="11366">MDEVLVDHASLAQAARRVQEAADLLGEHANTLKEAISGGVRSPWGIGVIGMAMDQINQMLSQACDRVQTNLGETSAAVAVMADRAATIEHANTTTIQALDLSTPSRPI</sequence>
<reference evidence="1" key="1">
    <citation type="journal article" date="2014" name="Int. J. Syst. Evol. Microbiol.">
        <title>Complete genome sequence of Corynebacterium casei LMG S-19264T (=DSM 44701T), isolated from a smear-ripened cheese.</title>
        <authorList>
            <consortium name="US DOE Joint Genome Institute (JGI-PGF)"/>
            <person name="Walter F."/>
            <person name="Albersmeier A."/>
            <person name="Kalinowski J."/>
            <person name="Ruckert C."/>
        </authorList>
    </citation>
    <scope>NUCLEOTIDE SEQUENCE</scope>
    <source>
        <strain evidence="1">CGMCC 4.7368</strain>
    </source>
</reference>
<dbReference type="Gene3D" id="1.10.287.1060">
    <property type="entry name" value="ESAT-6-like"/>
    <property type="match status" value="1"/>
</dbReference>
<evidence type="ECO:0000313" key="1">
    <source>
        <dbReference type="EMBL" id="GGO81713.1"/>
    </source>
</evidence>
<gene>
    <name evidence="1" type="ORF">GCM10012289_71320</name>
</gene>
<organism evidence="1 2">
    <name type="scientific">Nonomuraea cavernae</name>
    <dbReference type="NCBI Taxonomy" id="2045107"/>
    <lineage>
        <taxon>Bacteria</taxon>
        <taxon>Bacillati</taxon>
        <taxon>Actinomycetota</taxon>
        <taxon>Actinomycetes</taxon>
        <taxon>Streptosporangiales</taxon>
        <taxon>Streptosporangiaceae</taxon>
        <taxon>Nonomuraea</taxon>
    </lineage>
</organism>
<reference evidence="1" key="2">
    <citation type="submission" date="2020-09" db="EMBL/GenBank/DDBJ databases">
        <authorList>
            <person name="Sun Q."/>
            <person name="Zhou Y."/>
        </authorList>
    </citation>
    <scope>NUCLEOTIDE SEQUENCE</scope>
    <source>
        <strain evidence="1">CGMCC 4.7368</strain>
    </source>
</reference>
<accession>A0A917ZF62</accession>
<proteinExistence type="predicted"/>
<name>A0A917ZF62_9ACTN</name>
<dbReference type="RefSeq" id="WP_189128640.1">
    <property type="nucleotide sequence ID" value="NZ_BMNH01000038.1"/>
</dbReference>
<keyword evidence="2" id="KW-1185">Reference proteome</keyword>
<dbReference type="Proteomes" id="UP000646523">
    <property type="component" value="Unassembled WGS sequence"/>
</dbReference>
<dbReference type="AlphaFoldDB" id="A0A917ZF62"/>
<dbReference type="EMBL" id="BMNH01000038">
    <property type="protein sequence ID" value="GGO81713.1"/>
    <property type="molecule type" value="Genomic_DNA"/>
</dbReference>
<comment type="caution">
    <text evidence="1">The sequence shown here is derived from an EMBL/GenBank/DDBJ whole genome shotgun (WGS) entry which is preliminary data.</text>
</comment>